<evidence type="ECO:0000313" key="3">
    <source>
        <dbReference type="Proteomes" id="UP000887540"/>
    </source>
</evidence>
<protein>
    <submittedName>
        <fullName evidence="4">BSD domain-containing protein</fullName>
    </submittedName>
</protein>
<dbReference type="PANTHER" id="PTHR16019:SF6">
    <property type="entry name" value="SYNAPSE-ASSOCIATED PROTEIN 1"/>
    <property type="match status" value="1"/>
</dbReference>
<accession>A0A914D8R1</accession>
<dbReference type="Proteomes" id="UP000887540">
    <property type="component" value="Unplaced"/>
</dbReference>
<feature type="compositionally biased region" description="Basic and acidic residues" evidence="1">
    <location>
        <begin position="31"/>
        <end position="46"/>
    </location>
</feature>
<feature type="region of interest" description="Disordered" evidence="1">
    <location>
        <begin position="210"/>
        <end position="272"/>
    </location>
</feature>
<evidence type="ECO:0000256" key="1">
    <source>
        <dbReference type="SAM" id="MobiDB-lite"/>
    </source>
</evidence>
<dbReference type="GO" id="GO:0005794">
    <property type="term" value="C:Golgi apparatus"/>
    <property type="evidence" value="ECO:0007669"/>
    <property type="project" value="TreeGrafter"/>
</dbReference>
<dbReference type="InterPro" id="IPR035925">
    <property type="entry name" value="BSD_dom_sf"/>
</dbReference>
<evidence type="ECO:0000313" key="4">
    <source>
        <dbReference type="WBParaSite" id="ACRNAN_scaffold1992.g14051.t3"/>
    </source>
</evidence>
<keyword evidence="3" id="KW-1185">Reference proteome</keyword>
<dbReference type="PANTHER" id="PTHR16019">
    <property type="entry name" value="SYNAPSE-ASSOCIATED PROTEIN"/>
    <property type="match status" value="1"/>
</dbReference>
<reference evidence="4" key="1">
    <citation type="submission" date="2022-11" db="UniProtKB">
        <authorList>
            <consortium name="WormBaseParasite"/>
        </authorList>
    </citation>
    <scope>IDENTIFICATION</scope>
</reference>
<dbReference type="SUPFAM" id="SSF140383">
    <property type="entry name" value="BSD domain-like"/>
    <property type="match status" value="1"/>
</dbReference>
<dbReference type="AlphaFoldDB" id="A0A914D8R1"/>
<organism evidence="3 4">
    <name type="scientific">Acrobeloides nanus</name>
    <dbReference type="NCBI Taxonomy" id="290746"/>
    <lineage>
        <taxon>Eukaryota</taxon>
        <taxon>Metazoa</taxon>
        <taxon>Ecdysozoa</taxon>
        <taxon>Nematoda</taxon>
        <taxon>Chromadorea</taxon>
        <taxon>Rhabditida</taxon>
        <taxon>Tylenchina</taxon>
        <taxon>Cephalobomorpha</taxon>
        <taxon>Cephaloboidea</taxon>
        <taxon>Cephalobidae</taxon>
        <taxon>Acrobeloides</taxon>
    </lineage>
</organism>
<feature type="domain" description="BSD" evidence="2">
    <location>
        <begin position="142"/>
        <end position="198"/>
    </location>
</feature>
<proteinExistence type="predicted"/>
<feature type="compositionally biased region" description="Basic and acidic residues" evidence="1">
    <location>
        <begin position="237"/>
        <end position="248"/>
    </location>
</feature>
<evidence type="ECO:0000259" key="2">
    <source>
        <dbReference type="PROSITE" id="PS50858"/>
    </source>
</evidence>
<dbReference type="GO" id="GO:0045202">
    <property type="term" value="C:synapse"/>
    <property type="evidence" value="ECO:0007669"/>
    <property type="project" value="TreeGrafter"/>
</dbReference>
<dbReference type="Pfam" id="PF03909">
    <property type="entry name" value="BSD"/>
    <property type="match status" value="1"/>
</dbReference>
<sequence length="318" mass="36244">MLNLFDGASKKLKENLSSILYQNTTEGNETAETKEGSEDKSDENTEIKQSQEAGVNASLLANKILSYAKTVTAEATERANKFTSIVSEKTIIGELDKENETFREQLSQSKRTNTALPWDEMPDPILARKHIMSLALDARNFENPPIGAEVEVENMEQLAANLIKEDPNLSKIRYELVPKQMPEERFWRNYFYRISLVKKVLMANQDKEAKNRVIQHTPNVEEKKTPNEQAPESSQKSTEENVENKTDVDTNTESKIATESVKESSPAEEDWEKELLSDLNDYELVEKAIGKTEDQWEDEIAELLKTEPDLKGEENKQE</sequence>
<feature type="compositionally biased region" description="Polar residues" evidence="1">
    <location>
        <begin position="227"/>
        <end position="236"/>
    </location>
</feature>
<dbReference type="GO" id="GO:0005634">
    <property type="term" value="C:nucleus"/>
    <property type="evidence" value="ECO:0007669"/>
    <property type="project" value="TreeGrafter"/>
</dbReference>
<dbReference type="Gene3D" id="1.10.3970.10">
    <property type="entry name" value="BSD domain"/>
    <property type="match status" value="1"/>
</dbReference>
<dbReference type="InterPro" id="IPR051494">
    <property type="entry name" value="BSD_domain-containing"/>
</dbReference>
<name>A0A914D8R1_9BILA</name>
<feature type="region of interest" description="Disordered" evidence="1">
    <location>
        <begin position="23"/>
        <end position="51"/>
    </location>
</feature>
<dbReference type="SMART" id="SM00751">
    <property type="entry name" value="BSD"/>
    <property type="match status" value="1"/>
</dbReference>
<dbReference type="GO" id="GO:0048172">
    <property type="term" value="P:regulation of short-term neuronal synaptic plasticity"/>
    <property type="evidence" value="ECO:0007669"/>
    <property type="project" value="TreeGrafter"/>
</dbReference>
<dbReference type="PROSITE" id="PS50858">
    <property type="entry name" value="BSD"/>
    <property type="match status" value="1"/>
</dbReference>
<dbReference type="InterPro" id="IPR005607">
    <property type="entry name" value="BSD_dom"/>
</dbReference>
<dbReference type="WBParaSite" id="ACRNAN_scaffold1992.g14051.t3">
    <property type="protein sequence ID" value="ACRNAN_scaffold1992.g14051.t3"/>
    <property type="gene ID" value="ACRNAN_scaffold1992.g14051"/>
</dbReference>
<dbReference type="GO" id="GO:0038203">
    <property type="term" value="P:TORC2 signaling"/>
    <property type="evidence" value="ECO:0007669"/>
    <property type="project" value="TreeGrafter"/>
</dbReference>